<evidence type="ECO:0000313" key="2">
    <source>
        <dbReference type="EMBL" id="KPW95610.1"/>
    </source>
</evidence>
<dbReference type="Gene3D" id="3.30.1490.300">
    <property type="match status" value="1"/>
</dbReference>
<evidence type="ECO:0000313" key="3">
    <source>
        <dbReference type="Proteomes" id="UP000050381"/>
    </source>
</evidence>
<dbReference type="Gene3D" id="3.30.420.40">
    <property type="match status" value="2"/>
</dbReference>
<dbReference type="FunFam" id="3.30.420.40:FF:000149">
    <property type="entry name" value="Type IV pilus assembly protein PilM"/>
    <property type="match status" value="1"/>
</dbReference>
<sequence length="356" mass="38363">MVVLRLFNKKAHTLLGIDISSTSVKLLELSRQGDRYRVESYAVEPLPANAVIEKNIAELEGVGQALSRVMVKARTSSRSVAVAVAGSAVITKTIEMDAGLSDDEMENQLKIEADQYIPYPLDEVAIDFEVLGASPRNSERVEVLLAACRKENVEVREAALALAGLTARVVDVEAYALERAFGLLATQLAASQERLTVAVIDIGATMTTLSVLHNGRIIYTREQLFGGRQLTEEIQRRYGLTLEQAGLAKKQGGLPDDYLSEVLQPFREALVQQVSRSLQFFFASGQYSAVDHILLAGGTASVAGLDRLIEQRLGTPTQVANPFSNMALGSKVNAGALASDAPALMIACGLALRSFD</sequence>
<dbReference type="AlphaFoldDB" id="A0A0P9MU60"/>
<dbReference type="Proteomes" id="UP000050381">
    <property type="component" value="Unassembled WGS sequence"/>
</dbReference>
<protein>
    <submittedName>
        <fullName evidence="2">Type IV pilus bioproteinsis protein PilM</fullName>
    </submittedName>
</protein>
<proteinExistence type="predicted"/>
<evidence type="ECO:0000259" key="1">
    <source>
        <dbReference type="SMART" id="SM00842"/>
    </source>
</evidence>
<dbReference type="SUPFAM" id="SSF53067">
    <property type="entry name" value="Actin-like ATPase domain"/>
    <property type="match status" value="2"/>
</dbReference>
<comment type="caution">
    <text evidence="2">The sequence shown here is derived from an EMBL/GenBank/DDBJ whole genome shotgun (WGS) entry which is preliminary data.</text>
</comment>
<dbReference type="Pfam" id="PF11104">
    <property type="entry name" value="PilM_2"/>
    <property type="match status" value="1"/>
</dbReference>
<organism evidence="2 3">
    <name type="scientific">Pseudomonas syringae pv. castaneae</name>
    <dbReference type="NCBI Taxonomy" id="264450"/>
    <lineage>
        <taxon>Bacteria</taxon>
        <taxon>Pseudomonadati</taxon>
        <taxon>Pseudomonadota</taxon>
        <taxon>Gammaproteobacteria</taxon>
        <taxon>Pseudomonadales</taxon>
        <taxon>Pseudomonadaceae</taxon>
        <taxon>Pseudomonas</taxon>
        <taxon>Pseudomonas syringae</taxon>
    </lineage>
</organism>
<name>A0A0P9MU60_PSESX</name>
<dbReference type="PIRSF" id="PIRSF019169">
    <property type="entry name" value="PilM"/>
    <property type="match status" value="1"/>
</dbReference>
<dbReference type="EMBL" id="LJQD01000256">
    <property type="protein sequence ID" value="KPW95610.1"/>
    <property type="molecule type" value="Genomic_DNA"/>
</dbReference>
<gene>
    <name evidence="2" type="ORF">ALO79_02510</name>
</gene>
<dbReference type="InterPro" id="IPR043129">
    <property type="entry name" value="ATPase_NBD"/>
</dbReference>
<dbReference type="CDD" id="cd24049">
    <property type="entry name" value="ASKHA_NBD_PilM"/>
    <property type="match status" value="1"/>
</dbReference>
<dbReference type="SMART" id="SM00842">
    <property type="entry name" value="FtsA"/>
    <property type="match status" value="1"/>
</dbReference>
<dbReference type="PANTHER" id="PTHR32432:SF3">
    <property type="entry name" value="ETHANOLAMINE UTILIZATION PROTEIN EUTJ"/>
    <property type="match status" value="1"/>
</dbReference>
<dbReference type="InterPro" id="IPR050696">
    <property type="entry name" value="FtsA/MreB"/>
</dbReference>
<accession>A0A0P9MU60</accession>
<dbReference type="PATRIC" id="fig|264450.4.peg.3020"/>
<dbReference type="InterPro" id="IPR003494">
    <property type="entry name" value="SHS2_FtsA"/>
</dbReference>
<dbReference type="GO" id="GO:0051301">
    <property type="term" value="P:cell division"/>
    <property type="evidence" value="ECO:0007669"/>
    <property type="project" value="InterPro"/>
</dbReference>
<dbReference type="PANTHER" id="PTHR32432">
    <property type="entry name" value="CELL DIVISION PROTEIN FTSA-RELATED"/>
    <property type="match status" value="1"/>
</dbReference>
<reference evidence="2 3" key="1">
    <citation type="submission" date="2015-09" db="EMBL/GenBank/DDBJ databases">
        <title>Genome announcement of multiple Pseudomonas syringae strains.</title>
        <authorList>
            <person name="Thakur S."/>
            <person name="Wang P.W."/>
            <person name="Gong Y."/>
            <person name="Weir B.S."/>
            <person name="Guttman D.S."/>
        </authorList>
    </citation>
    <scope>NUCLEOTIDE SEQUENCE [LARGE SCALE GENOMIC DNA]</scope>
    <source>
        <strain evidence="2 3">ICMP9419</strain>
    </source>
</reference>
<dbReference type="NCBIfam" id="TIGR01175">
    <property type="entry name" value="pilM"/>
    <property type="match status" value="1"/>
</dbReference>
<dbReference type="FunFam" id="3.30.1490.300:FF:000001">
    <property type="entry name" value="Type 4 fimbrial biogenesis protein PilM"/>
    <property type="match status" value="1"/>
</dbReference>
<feature type="domain" description="SHS2" evidence="1">
    <location>
        <begin position="14"/>
        <end position="181"/>
    </location>
</feature>
<dbReference type="InterPro" id="IPR005883">
    <property type="entry name" value="PilM"/>
</dbReference>